<dbReference type="EMBL" id="FLUO01000001">
    <property type="protein sequence ID" value="SBW09297.1"/>
    <property type="molecule type" value="Genomic_DNA"/>
</dbReference>
<reference evidence="3" key="1">
    <citation type="submission" date="2016-04" db="EMBL/GenBank/DDBJ databases">
        <authorList>
            <person name="Evans L.H."/>
            <person name="Alamgir A."/>
            <person name="Owens N."/>
            <person name="Weber N.D."/>
            <person name="Virtaneva K."/>
            <person name="Barbian K."/>
            <person name="Babar A."/>
            <person name="Rosenke K."/>
        </authorList>
    </citation>
    <scope>NUCLEOTIDE SEQUENCE</scope>
    <source>
        <strain evidence="3">86</strain>
    </source>
</reference>
<dbReference type="InterPro" id="IPR004564">
    <property type="entry name" value="OM_lipoprot_carrier_LolA-like"/>
</dbReference>
<keyword evidence="3" id="KW-0449">Lipoprotein</keyword>
<accession>A0A212KCB8</accession>
<feature type="signal peptide" evidence="2">
    <location>
        <begin position="1"/>
        <end position="26"/>
    </location>
</feature>
<evidence type="ECO:0000256" key="2">
    <source>
        <dbReference type="SAM" id="SignalP"/>
    </source>
</evidence>
<sequence>MTGIRRIARALLVLGAAFAFSTAAEAAPKAADLTPQQAEAVREAERTLGALKTLRARFLQVAPSGEISEGTLYLSRPGKLRVEYDPPTGVLVVANGSYFTFVDTKVDQYSYLDLDSSPAGLLLKPEVRFSGKDARITRVAEPPGVLEITVVQESDPTAGSLTLVFTRAPFALAQWRVTDAQGLVTSVTLQNPETGVSLQDSLFRTPRPR</sequence>
<evidence type="ECO:0000256" key="1">
    <source>
        <dbReference type="ARBA" id="ARBA00022729"/>
    </source>
</evidence>
<dbReference type="CDD" id="cd16325">
    <property type="entry name" value="LolA"/>
    <property type="match status" value="1"/>
</dbReference>
<keyword evidence="1 2" id="KW-0732">Signal</keyword>
<dbReference type="PANTHER" id="PTHR35869">
    <property type="entry name" value="OUTER-MEMBRANE LIPOPROTEIN CARRIER PROTEIN"/>
    <property type="match status" value="1"/>
</dbReference>
<dbReference type="AlphaFoldDB" id="A0A212KCB8"/>
<dbReference type="InterPro" id="IPR029046">
    <property type="entry name" value="LolA/LolB/LppX"/>
</dbReference>
<dbReference type="Gene3D" id="2.50.20.10">
    <property type="entry name" value="Lipoprotein localisation LolA/LolB/LppX"/>
    <property type="match status" value="1"/>
</dbReference>
<gene>
    <name evidence="3" type="ORF">KL86APRO_12562</name>
</gene>
<organism evidence="3">
    <name type="scientific">uncultured Alphaproteobacteria bacterium</name>
    <dbReference type="NCBI Taxonomy" id="91750"/>
    <lineage>
        <taxon>Bacteria</taxon>
        <taxon>Pseudomonadati</taxon>
        <taxon>Pseudomonadota</taxon>
        <taxon>Alphaproteobacteria</taxon>
        <taxon>environmental samples</taxon>
    </lineage>
</organism>
<dbReference type="SUPFAM" id="SSF89392">
    <property type="entry name" value="Prokaryotic lipoproteins and lipoprotein localization factors"/>
    <property type="match status" value="1"/>
</dbReference>
<protein>
    <submittedName>
        <fullName evidence="3">Outer membrane lipoprotein-sorting protein</fullName>
    </submittedName>
</protein>
<proteinExistence type="predicted"/>
<dbReference type="PANTHER" id="PTHR35869:SF1">
    <property type="entry name" value="OUTER-MEMBRANE LIPOPROTEIN CARRIER PROTEIN"/>
    <property type="match status" value="1"/>
</dbReference>
<dbReference type="Pfam" id="PF03548">
    <property type="entry name" value="LolA"/>
    <property type="match status" value="1"/>
</dbReference>
<evidence type="ECO:0000313" key="3">
    <source>
        <dbReference type="EMBL" id="SBW09297.1"/>
    </source>
</evidence>
<name>A0A212KCB8_9PROT</name>
<feature type="chain" id="PRO_5012329539" evidence="2">
    <location>
        <begin position="27"/>
        <end position="209"/>
    </location>
</feature>